<reference evidence="2" key="1">
    <citation type="journal article" date="2019" name="Int. J. Syst. Evol. Microbiol.">
        <title>The Global Catalogue of Microorganisms (GCM) 10K type strain sequencing project: providing services to taxonomists for standard genome sequencing and annotation.</title>
        <authorList>
            <consortium name="The Broad Institute Genomics Platform"/>
            <consortium name="The Broad Institute Genome Sequencing Center for Infectious Disease"/>
            <person name="Wu L."/>
            <person name="Ma J."/>
        </authorList>
    </citation>
    <scope>NUCLEOTIDE SEQUENCE [LARGE SCALE GENOMIC DNA]</scope>
    <source>
        <strain evidence="2">CGMCC 4.7323</strain>
    </source>
</reference>
<evidence type="ECO:0000313" key="1">
    <source>
        <dbReference type="EMBL" id="GGN36716.1"/>
    </source>
</evidence>
<proteinExistence type="predicted"/>
<sequence>MLRGPSRASAAIKVETTGGWVNFEFVCGWCGTECVIYGEPTGFWRELYRLPDEWDCWRCDATNTTPDPPWTPAD</sequence>
<organism evidence="1 2">
    <name type="scientific">Streptomyces kronopolitis</name>
    <dbReference type="NCBI Taxonomy" id="1612435"/>
    <lineage>
        <taxon>Bacteria</taxon>
        <taxon>Bacillati</taxon>
        <taxon>Actinomycetota</taxon>
        <taxon>Actinomycetes</taxon>
        <taxon>Kitasatosporales</taxon>
        <taxon>Streptomycetaceae</taxon>
        <taxon>Streptomyces</taxon>
    </lineage>
</organism>
<protein>
    <recommendedName>
        <fullName evidence="3">Rubredoxin</fullName>
    </recommendedName>
</protein>
<evidence type="ECO:0008006" key="3">
    <source>
        <dbReference type="Google" id="ProtNLM"/>
    </source>
</evidence>
<accession>A0ABQ2J3Z6</accession>
<keyword evidence="2" id="KW-1185">Reference proteome</keyword>
<gene>
    <name evidence="1" type="ORF">GCM10012285_10710</name>
</gene>
<evidence type="ECO:0000313" key="2">
    <source>
        <dbReference type="Proteomes" id="UP000600080"/>
    </source>
</evidence>
<dbReference type="EMBL" id="BMND01000003">
    <property type="protein sequence ID" value="GGN36716.1"/>
    <property type="molecule type" value="Genomic_DNA"/>
</dbReference>
<comment type="caution">
    <text evidence="1">The sequence shown here is derived from an EMBL/GenBank/DDBJ whole genome shotgun (WGS) entry which is preliminary data.</text>
</comment>
<dbReference type="Proteomes" id="UP000600080">
    <property type="component" value="Unassembled WGS sequence"/>
</dbReference>
<name>A0ABQ2J3Z6_9ACTN</name>